<dbReference type="InterPro" id="IPR012663">
    <property type="entry name" value="CHP02450_Tryp"/>
</dbReference>
<dbReference type="RefSeq" id="WP_405337443.1">
    <property type="nucleotide sequence ID" value="NZ_JBANFI010000002.1"/>
</dbReference>
<evidence type="ECO:0000313" key="2">
    <source>
        <dbReference type="Proteomes" id="UP001621714"/>
    </source>
</evidence>
<comment type="caution">
    <text evidence="1">The sequence shown here is derived from an EMBL/GenBank/DDBJ whole genome shotgun (WGS) entry which is preliminary data.</text>
</comment>
<reference evidence="1 2" key="1">
    <citation type="submission" date="2024-02" db="EMBL/GenBank/DDBJ databases">
        <title>Marinospirillum sp. MEB 164 isolated from Lonar lake sediment.</title>
        <authorList>
            <person name="Joshi A."/>
            <person name="Thite S."/>
        </authorList>
    </citation>
    <scope>NUCLEOTIDE SEQUENCE [LARGE SCALE GENOMIC DNA]</scope>
    <source>
        <strain evidence="1 2">MEB164</strain>
    </source>
</reference>
<organism evidence="1 2">
    <name type="scientific">Marinospirillum alkalitolerans</name>
    <dbReference type="NCBI Taxonomy" id="3123374"/>
    <lineage>
        <taxon>Bacteria</taxon>
        <taxon>Pseudomonadati</taxon>
        <taxon>Pseudomonadota</taxon>
        <taxon>Gammaproteobacteria</taxon>
        <taxon>Oceanospirillales</taxon>
        <taxon>Oceanospirillaceae</taxon>
        <taxon>Marinospirillum</taxon>
    </lineage>
</organism>
<name>A0ABW8PV97_9GAMM</name>
<proteinExistence type="predicted"/>
<dbReference type="NCBIfam" id="TIGR02450">
    <property type="entry name" value="TIGR02450 family Trp-rich protein"/>
    <property type="match status" value="1"/>
</dbReference>
<protein>
    <submittedName>
        <fullName evidence="1">TIGR02450 family Trp-rich protein</fullName>
    </submittedName>
</protein>
<dbReference type="EMBL" id="JBANFI010000002">
    <property type="protein sequence ID" value="MFK7160198.1"/>
    <property type="molecule type" value="Genomic_DNA"/>
</dbReference>
<sequence length="71" mass="8538">MNPVRPNKLQLSKWTALQPRDKEKHFLVTQVEYDEEGRVSLCLLEAIMSKHEYSIDWTELKDAARWRQGWH</sequence>
<gene>
    <name evidence="1" type="ORF">V6U78_04015</name>
</gene>
<accession>A0ABW8PV97</accession>
<dbReference type="Proteomes" id="UP001621714">
    <property type="component" value="Unassembled WGS sequence"/>
</dbReference>
<evidence type="ECO:0000313" key="1">
    <source>
        <dbReference type="EMBL" id="MFK7160198.1"/>
    </source>
</evidence>
<dbReference type="Pfam" id="PF09493">
    <property type="entry name" value="DUF2389"/>
    <property type="match status" value="1"/>
</dbReference>
<keyword evidence="2" id="KW-1185">Reference proteome</keyword>